<accession>A0ABR7HKR7</accession>
<name>A0ABR7HKR7_9FIRM</name>
<evidence type="ECO:0008006" key="4">
    <source>
        <dbReference type="Google" id="ProtNLM"/>
    </source>
</evidence>
<gene>
    <name evidence="2" type="ORF">H8R91_06315</name>
</gene>
<dbReference type="InterPro" id="IPR010064">
    <property type="entry name" value="HK97-gp10_tail"/>
</dbReference>
<organism evidence="2 3">
    <name type="scientific">Ruminococcus intestinalis</name>
    <dbReference type="NCBI Taxonomy" id="2763066"/>
    <lineage>
        <taxon>Bacteria</taxon>
        <taxon>Bacillati</taxon>
        <taxon>Bacillota</taxon>
        <taxon>Clostridia</taxon>
        <taxon>Eubacteriales</taxon>
        <taxon>Oscillospiraceae</taxon>
        <taxon>Ruminococcus</taxon>
    </lineage>
</organism>
<feature type="coiled-coil region" evidence="1">
    <location>
        <begin position="133"/>
        <end position="164"/>
    </location>
</feature>
<dbReference type="RefSeq" id="WP_186935299.1">
    <property type="nucleotide sequence ID" value="NZ_JACOPS010000002.1"/>
</dbReference>
<comment type="caution">
    <text evidence="2">The sequence shown here is derived from an EMBL/GenBank/DDBJ whole genome shotgun (WGS) entry which is preliminary data.</text>
</comment>
<dbReference type="Pfam" id="PF04883">
    <property type="entry name" value="HK97-gp10_like"/>
    <property type="match status" value="1"/>
</dbReference>
<protein>
    <recommendedName>
        <fullName evidence="4">HK97 gp10 family phage protein</fullName>
    </recommendedName>
</protein>
<dbReference type="EMBL" id="JACOPS010000002">
    <property type="protein sequence ID" value="MBC5728134.1"/>
    <property type="molecule type" value="Genomic_DNA"/>
</dbReference>
<dbReference type="Proteomes" id="UP000636755">
    <property type="component" value="Unassembled WGS sequence"/>
</dbReference>
<keyword evidence="3" id="KW-1185">Reference proteome</keyword>
<sequence>MSKSNVTFINTSPEVKKTLVDLSKTALRASAKVIRKKLRDELPTRSKRLKNHIGSWAMINYKTGQPTLQIGFYSWQKVRKKGKLPSHASPHWVEFGTTSHQIQPRNAKVLTNGDVIYGHKVQHPGTKATHLLRNTVENNIAEIRAAQEEYLAEISKTIEQAKQKCYIGEDTEEDD</sequence>
<reference evidence="2 3" key="1">
    <citation type="submission" date="2020-08" db="EMBL/GenBank/DDBJ databases">
        <title>Genome public.</title>
        <authorList>
            <person name="Liu C."/>
            <person name="Sun Q."/>
        </authorList>
    </citation>
    <scope>NUCLEOTIDE SEQUENCE [LARGE SCALE GENOMIC DNA]</scope>
    <source>
        <strain evidence="2 3">NSJ-71</strain>
    </source>
</reference>
<keyword evidence="1" id="KW-0175">Coiled coil</keyword>
<evidence type="ECO:0000313" key="3">
    <source>
        <dbReference type="Proteomes" id="UP000636755"/>
    </source>
</evidence>
<evidence type="ECO:0000256" key="1">
    <source>
        <dbReference type="SAM" id="Coils"/>
    </source>
</evidence>
<proteinExistence type="predicted"/>
<evidence type="ECO:0000313" key="2">
    <source>
        <dbReference type="EMBL" id="MBC5728134.1"/>
    </source>
</evidence>